<comment type="caution">
    <text evidence="3">The sequence shown here is derived from an EMBL/GenBank/DDBJ whole genome shotgun (WGS) entry which is preliminary data.</text>
</comment>
<keyword evidence="2" id="KW-0472">Membrane</keyword>
<dbReference type="PANTHER" id="PTHR28080:SF1">
    <property type="entry name" value="PEROXISOMAL BIOGENESIS FACTOR 3"/>
    <property type="match status" value="1"/>
</dbReference>
<feature type="compositionally biased region" description="Basic and acidic residues" evidence="1">
    <location>
        <begin position="97"/>
        <end position="110"/>
    </location>
</feature>
<evidence type="ECO:0008006" key="5">
    <source>
        <dbReference type="Google" id="ProtNLM"/>
    </source>
</evidence>
<accession>A0AAV9NQ55</accession>
<dbReference type="Proteomes" id="UP001358417">
    <property type="component" value="Unassembled WGS sequence"/>
</dbReference>
<feature type="compositionally biased region" description="Polar residues" evidence="1">
    <location>
        <begin position="111"/>
        <end position="120"/>
    </location>
</feature>
<keyword evidence="4" id="KW-1185">Reference proteome</keyword>
<dbReference type="GO" id="GO:0030674">
    <property type="term" value="F:protein-macromolecule adaptor activity"/>
    <property type="evidence" value="ECO:0007669"/>
    <property type="project" value="TreeGrafter"/>
</dbReference>
<dbReference type="Pfam" id="PF04882">
    <property type="entry name" value="Peroxin-3"/>
    <property type="match status" value="1"/>
</dbReference>
<feature type="region of interest" description="Disordered" evidence="1">
    <location>
        <begin position="97"/>
        <end position="120"/>
    </location>
</feature>
<dbReference type="EMBL" id="JAVRRD010000003">
    <property type="protein sequence ID" value="KAK5061429.1"/>
    <property type="molecule type" value="Genomic_DNA"/>
</dbReference>
<evidence type="ECO:0000256" key="1">
    <source>
        <dbReference type="SAM" id="MobiDB-lite"/>
    </source>
</evidence>
<evidence type="ECO:0000313" key="4">
    <source>
        <dbReference type="Proteomes" id="UP001358417"/>
    </source>
</evidence>
<name>A0AAV9NQ55_9EURO</name>
<organism evidence="3 4">
    <name type="scientific">Exophiala bonariae</name>
    <dbReference type="NCBI Taxonomy" id="1690606"/>
    <lineage>
        <taxon>Eukaryota</taxon>
        <taxon>Fungi</taxon>
        <taxon>Dikarya</taxon>
        <taxon>Ascomycota</taxon>
        <taxon>Pezizomycotina</taxon>
        <taxon>Eurotiomycetes</taxon>
        <taxon>Chaetothyriomycetidae</taxon>
        <taxon>Chaetothyriales</taxon>
        <taxon>Herpotrichiellaceae</taxon>
        <taxon>Exophiala</taxon>
    </lineage>
</organism>
<keyword evidence="2" id="KW-0812">Transmembrane</keyword>
<dbReference type="RefSeq" id="XP_064710526.1">
    <property type="nucleotide sequence ID" value="XM_064851523.1"/>
</dbReference>
<proteinExistence type="predicted"/>
<reference evidence="3 4" key="1">
    <citation type="submission" date="2023-08" db="EMBL/GenBank/DDBJ databases">
        <title>Black Yeasts Isolated from many extreme environments.</title>
        <authorList>
            <person name="Coleine C."/>
            <person name="Stajich J.E."/>
            <person name="Selbmann L."/>
        </authorList>
    </citation>
    <scope>NUCLEOTIDE SEQUENCE [LARGE SCALE GENOMIC DNA]</scope>
    <source>
        <strain evidence="3 4">CCFEE 5792</strain>
    </source>
</reference>
<evidence type="ECO:0000256" key="2">
    <source>
        <dbReference type="SAM" id="Phobius"/>
    </source>
</evidence>
<dbReference type="GeneID" id="89976137"/>
<sequence length="530" mass="58151">MISATRRWLRRNRNGIAIGAGAIGVTYLAGQYVLGKINEARERMQMDRIAKENIRRRFEQNQTDCTITVLALLPTLTENILEELPVEQLTHELQQKKAERLARASGEGKSEASSIQDGDNASLSSFQTTSFAHTSQITGQPSSLPRRTKAQLWTEVKVTSITRAFTLIYSLSLLIVLTRIQLNLLGRLNYLSSVISLTQPPPPGRANSISLEDHDNGGAGTGFGNDFETNRRYLTFSWYLLHRGYAQIMARVRTAVEEVFANISPSEGITAARLSDLVLSVRKHVEGNTEEQRYATRWLPYVLPPREEEEAVLVESGVITPPPSSPGHSSGDLLDHGAGSYVDTSTGPLRLLLDETADLIDSPTFTRIHSLLLGSMFSHLIDSRIIPKAYPQHQPQSPSSSLSNIPHPRIQELDSAVTVVPGEPRVKLANLLAVFTRQAHAIGNGNNPPNEYVSTAEAEVRELEAFAAVIYASNLDQNIEDHQSRSGESSIKASSGVGVSEVGTEPVDEMIESKLESAWERISGSAISTR</sequence>
<gene>
    <name evidence="3" type="ORF">LTR84_007972</name>
</gene>
<dbReference type="GO" id="GO:0045046">
    <property type="term" value="P:protein import into peroxisome membrane"/>
    <property type="evidence" value="ECO:0007669"/>
    <property type="project" value="TreeGrafter"/>
</dbReference>
<evidence type="ECO:0000313" key="3">
    <source>
        <dbReference type="EMBL" id="KAK5061429.1"/>
    </source>
</evidence>
<protein>
    <recommendedName>
        <fullName evidence="5">Peroxin-3</fullName>
    </recommendedName>
</protein>
<feature type="transmembrane region" description="Helical" evidence="2">
    <location>
        <begin position="15"/>
        <end position="34"/>
    </location>
</feature>
<dbReference type="AlphaFoldDB" id="A0AAV9NQ55"/>
<dbReference type="GO" id="GO:0005778">
    <property type="term" value="C:peroxisomal membrane"/>
    <property type="evidence" value="ECO:0007669"/>
    <property type="project" value="InterPro"/>
</dbReference>
<dbReference type="PANTHER" id="PTHR28080">
    <property type="entry name" value="PEROXISOMAL BIOGENESIS FACTOR 3"/>
    <property type="match status" value="1"/>
</dbReference>
<keyword evidence="2" id="KW-1133">Transmembrane helix</keyword>
<feature type="region of interest" description="Disordered" evidence="1">
    <location>
        <begin position="480"/>
        <end position="505"/>
    </location>
</feature>
<dbReference type="InterPro" id="IPR006966">
    <property type="entry name" value="Peroxin-3"/>
</dbReference>